<feature type="transmembrane region" description="Helical" evidence="8">
    <location>
        <begin position="384"/>
        <end position="402"/>
    </location>
</feature>
<comment type="subcellular location">
    <subcellularLocation>
        <location evidence="1">Cell membrane</location>
        <topology evidence="1">Multi-pass membrane protein</topology>
    </subcellularLocation>
</comment>
<keyword evidence="6 8" id="KW-1133">Transmembrane helix</keyword>
<dbReference type="NCBIfam" id="TIGR00801">
    <property type="entry name" value="ncs2"/>
    <property type="match status" value="1"/>
</dbReference>
<feature type="transmembrane region" description="Helical" evidence="8">
    <location>
        <begin position="42"/>
        <end position="67"/>
    </location>
</feature>
<dbReference type="RefSeq" id="WP_377967570.1">
    <property type="nucleotide sequence ID" value="NZ_JBHZOL010000100.1"/>
</dbReference>
<dbReference type="InterPro" id="IPR006042">
    <property type="entry name" value="Xan_ur_permease"/>
</dbReference>
<keyword evidence="7 8" id="KW-0472">Membrane</keyword>
<keyword evidence="10" id="KW-1185">Reference proteome</keyword>
<organism evidence="9 10">
    <name type="scientific">Almyronema epifaneia S1</name>
    <dbReference type="NCBI Taxonomy" id="2991925"/>
    <lineage>
        <taxon>Bacteria</taxon>
        <taxon>Bacillati</taxon>
        <taxon>Cyanobacteriota</taxon>
        <taxon>Cyanophyceae</taxon>
        <taxon>Nodosilineales</taxon>
        <taxon>Nodosilineaceae</taxon>
        <taxon>Almyronema</taxon>
        <taxon>Almyronema epifaneia</taxon>
    </lineage>
</organism>
<feature type="transmembrane region" description="Helical" evidence="8">
    <location>
        <begin position="103"/>
        <end position="128"/>
    </location>
</feature>
<dbReference type="PANTHER" id="PTHR42810">
    <property type="entry name" value="PURINE PERMEASE C1399.01C-RELATED"/>
    <property type="match status" value="1"/>
</dbReference>
<accession>A0ABW6ILD4</accession>
<evidence type="ECO:0000256" key="4">
    <source>
        <dbReference type="ARBA" id="ARBA00022475"/>
    </source>
</evidence>
<sequence>MSSGEKLHLETAQAEQPVAAEAVVPSDLIYGLEDRPPVREAIFAALQHVLASFIGIITPSLIIGGALGLPPETAAYLVSMSLFVSGIATFIQAKRVGPIGSGLLSIQGTSFAFIGPILAVGGGAVAAGAEPTQALGLIFGMCLVGSFIEMIFSRFLHLASRVITPLVTGTVVTLIGLTLINVGITAVGGGPLAREAGTYGSPQNLILAALVLVTIILLNSSRNSFLRMASIAIGLIIGYLVSIFMGLVDLSNLLGGGPIFALPIPFRFGFGFEIAGFIPFAFLYLITTIESIGDLTATSSITGEPIRGEVYFRRIKGGVLGDGVNSFLAACFNTFPNTTFSQNNGVIQLTGIGSRYVGYFIAGIFVLLGLFPVIGSVLQAIPQPVLGGATLIMFGTVAAAGIKILSTVNFTKRSAIILATSLALGLGVTFSPDLLDAMPPLVKSIFSSGISTGGLSALLLNIVLPGPRD</sequence>
<feature type="transmembrane region" description="Helical" evidence="8">
    <location>
        <begin position="444"/>
        <end position="464"/>
    </location>
</feature>
<dbReference type="Proteomes" id="UP001600165">
    <property type="component" value="Unassembled WGS sequence"/>
</dbReference>
<proteinExistence type="inferred from homology"/>
<evidence type="ECO:0000256" key="7">
    <source>
        <dbReference type="ARBA" id="ARBA00023136"/>
    </source>
</evidence>
<dbReference type="InterPro" id="IPR006043">
    <property type="entry name" value="NCS2"/>
</dbReference>
<dbReference type="PANTHER" id="PTHR42810:SF2">
    <property type="entry name" value="PURINE PERMEASE C1399.01C-RELATED"/>
    <property type="match status" value="1"/>
</dbReference>
<evidence type="ECO:0000256" key="2">
    <source>
        <dbReference type="ARBA" id="ARBA00008821"/>
    </source>
</evidence>
<protein>
    <submittedName>
        <fullName evidence="9">Uracil-xanthine permease family protein</fullName>
    </submittedName>
</protein>
<feature type="transmembrane region" description="Helical" evidence="8">
    <location>
        <begin position="134"/>
        <end position="152"/>
    </location>
</feature>
<feature type="transmembrane region" description="Helical" evidence="8">
    <location>
        <begin position="268"/>
        <end position="286"/>
    </location>
</feature>
<dbReference type="NCBIfam" id="TIGR03173">
    <property type="entry name" value="pbuX"/>
    <property type="match status" value="1"/>
</dbReference>
<feature type="transmembrane region" description="Helical" evidence="8">
    <location>
        <begin position="414"/>
        <end position="432"/>
    </location>
</feature>
<reference evidence="9 10" key="1">
    <citation type="submission" date="2024-10" db="EMBL/GenBank/DDBJ databases">
        <authorList>
            <person name="Ratan Roy A."/>
            <person name="Morales Sandoval P.H."/>
            <person name="De Los Santos Villalobos S."/>
            <person name="Chakraborty S."/>
            <person name="Mukherjee J."/>
        </authorList>
    </citation>
    <scope>NUCLEOTIDE SEQUENCE [LARGE SCALE GENOMIC DNA]</scope>
    <source>
        <strain evidence="9 10">S1</strain>
    </source>
</reference>
<feature type="transmembrane region" description="Helical" evidence="8">
    <location>
        <begin position="225"/>
        <end position="248"/>
    </location>
</feature>
<keyword evidence="4" id="KW-1003">Cell membrane</keyword>
<dbReference type="NCBIfam" id="NF037981">
    <property type="entry name" value="NCS2_1"/>
    <property type="match status" value="1"/>
</dbReference>
<evidence type="ECO:0000256" key="3">
    <source>
        <dbReference type="ARBA" id="ARBA00022448"/>
    </source>
</evidence>
<evidence type="ECO:0000256" key="6">
    <source>
        <dbReference type="ARBA" id="ARBA00022989"/>
    </source>
</evidence>
<comment type="similarity">
    <text evidence="2">Belongs to the nucleobase:cation symporter-2 (NCS2) (TC 2.A.40) family.</text>
</comment>
<evidence type="ECO:0000256" key="8">
    <source>
        <dbReference type="SAM" id="Phobius"/>
    </source>
</evidence>
<name>A0ABW6ILD4_9CYAN</name>
<keyword evidence="3" id="KW-0813">Transport</keyword>
<gene>
    <name evidence="9" type="ORF">ACFVKH_17815</name>
</gene>
<feature type="transmembrane region" description="Helical" evidence="8">
    <location>
        <begin position="199"/>
        <end position="218"/>
    </location>
</feature>
<dbReference type="InterPro" id="IPR017588">
    <property type="entry name" value="UacT-like"/>
</dbReference>
<keyword evidence="5 8" id="KW-0812">Transmembrane</keyword>
<evidence type="ECO:0000313" key="9">
    <source>
        <dbReference type="EMBL" id="MFE4108144.1"/>
    </source>
</evidence>
<feature type="transmembrane region" description="Helical" evidence="8">
    <location>
        <begin position="356"/>
        <end position="378"/>
    </location>
</feature>
<dbReference type="Pfam" id="PF00860">
    <property type="entry name" value="Xan_ur_permease"/>
    <property type="match status" value="1"/>
</dbReference>
<dbReference type="EMBL" id="JBHZOL010000100">
    <property type="protein sequence ID" value="MFE4108144.1"/>
    <property type="molecule type" value="Genomic_DNA"/>
</dbReference>
<feature type="transmembrane region" description="Helical" evidence="8">
    <location>
        <begin position="164"/>
        <end position="187"/>
    </location>
</feature>
<comment type="caution">
    <text evidence="9">The sequence shown here is derived from an EMBL/GenBank/DDBJ whole genome shotgun (WGS) entry which is preliminary data.</text>
</comment>
<dbReference type="PROSITE" id="PS01116">
    <property type="entry name" value="XANTH_URACIL_PERMASE"/>
    <property type="match status" value="1"/>
</dbReference>
<evidence type="ECO:0000256" key="5">
    <source>
        <dbReference type="ARBA" id="ARBA00022692"/>
    </source>
</evidence>
<evidence type="ECO:0000256" key="1">
    <source>
        <dbReference type="ARBA" id="ARBA00004651"/>
    </source>
</evidence>
<feature type="transmembrane region" description="Helical" evidence="8">
    <location>
        <begin position="73"/>
        <end position="91"/>
    </location>
</feature>
<evidence type="ECO:0000313" key="10">
    <source>
        <dbReference type="Proteomes" id="UP001600165"/>
    </source>
</evidence>